<comment type="caution">
    <text evidence="1">The sequence shown here is derived from an EMBL/GenBank/DDBJ whole genome shotgun (WGS) entry which is preliminary data.</text>
</comment>
<dbReference type="RefSeq" id="WP_188776749.1">
    <property type="nucleotide sequence ID" value="NZ_BMMB01000007.1"/>
</dbReference>
<reference evidence="1 2" key="1">
    <citation type="submission" date="2023-07" db="EMBL/GenBank/DDBJ databases">
        <title>Genomic Encyclopedia of Type Strains, Phase IV (KMG-IV): sequencing the most valuable type-strain genomes for metagenomic binning, comparative biology and taxonomic classification.</title>
        <authorList>
            <person name="Goeker M."/>
        </authorList>
    </citation>
    <scope>NUCLEOTIDE SEQUENCE [LARGE SCALE GENOMIC DNA]</scope>
    <source>
        <strain evidence="1 2">DSM 22170</strain>
    </source>
</reference>
<sequence>MNVLYEASGTVNPKSTQSHIAYRFMLHEPVQSLNIEFSYEPKLLEDEQLTEQLITRAMKQYGYEQQRAEDWRKYAPLQNLLTLSLDDPYRHRGQAHRMDRVQQHRLTEHEASPGFWPGSNPAGLWTVTISLHAVVTEQCHYKLRITEGGSL</sequence>
<keyword evidence="2" id="KW-1185">Reference proteome</keyword>
<accession>A0ABU1IZE5</accession>
<proteinExistence type="predicted"/>
<dbReference type="EMBL" id="JAVDQH010000009">
    <property type="protein sequence ID" value="MDR6244605.1"/>
    <property type="molecule type" value="Genomic_DNA"/>
</dbReference>
<protein>
    <submittedName>
        <fullName evidence="1">Uncharacterized protein</fullName>
    </submittedName>
</protein>
<evidence type="ECO:0000313" key="2">
    <source>
        <dbReference type="Proteomes" id="UP001185028"/>
    </source>
</evidence>
<evidence type="ECO:0000313" key="1">
    <source>
        <dbReference type="EMBL" id="MDR6244605.1"/>
    </source>
</evidence>
<dbReference type="Proteomes" id="UP001185028">
    <property type="component" value="Unassembled WGS sequence"/>
</dbReference>
<gene>
    <name evidence="1" type="ORF">JOC58_002502</name>
</gene>
<name>A0ABU1IZE5_9BACL</name>
<organism evidence="1 2">
    <name type="scientific">Paenibacillus hunanensis</name>
    <dbReference type="NCBI Taxonomy" id="539262"/>
    <lineage>
        <taxon>Bacteria</taxon>
        <taxon>Bacillati</taxon>
        <taxon>Bacillota</taxon>
        <taxon>Bacilli</taxon>
        <taxon>Bacillales</taxon>
        <taxon>Paenibacillaceae</taxon>
        <taxon>Paenibacillus</taxon>
    </lineage>
</organism>